<feature type="region of interest" description="Disordered" evidence="2">
    <location>
        <begin position="1"/>
        <end position="72"/>
    </location>
</feature>
<dbReference type="Proteomes" id="UP000614610">
    <property type="component" value="Unassembled WGS sequence"/>
</dbReference>
<name>A0A8H8V3V7_ORBOL</name>
<dbReference type="PANTHER" id="PTHR43317:SF1">
    <property type="entry name" value="THERMOSPERMINE SYNTHASE ACAULIS5"/>
    <property type="match status" value="1"/>
</dbReference>
<evidence type="ECO:0000256" key="3">
    <source>
        <dbReference type="SAM" id="Phobius"/>
    </source>
</evidence>
<evidence type="ECO:0000256" key="1">
    <source>
        <dbReference type="ARBA" id="ARBA00023115"/>
    </source>
</evidence>
<dbReference type="SUPFAM" id="SSF53335">
    <property type="entry name" value="S-adenosyl-L-methionine-dependent methyltransferases"/>
    <property type="match status" value="1"/>
</dbReference>
<dbReference type="InterPro" id="IPR029063">
    <property type="entry name" value="SAM-dependent_MTases_sf"/>
</dbReference>
<protein>
    <recommendedName>
        <fullName evidence="6">PABS domain-containing protein</fullName>
    </recommendedName>
</protein>
<dbReference type="NCBIfam" id="NF037959">
    <property type="entry name" value="MFS_SpdSyn"/>
    <property type="match status" value="1"/>
</dbReference>
<dbReference type="AlphaFoldDB" id="A0A8H8V3V7"/>
<sequence>MTERPGGSFWATSQAKRQKGPLAVQTREPTPLRHPASRFSFPAMSTSNSASPTSKDLRTAAKKAQTARSPASPLELLPSKSDVYTALATIVICGFASWASQLSLSPVFGEIPSGLNHEKTKNTAFAAAATFALALKYTIPRSRILLRLSRFLIPLVAINIPLIQGAIWQSAGDLGATNGPIVTEAATIGPLIAFAVFSLTGIIRPVGVPVASVAAADITLLALSWVLFNFTERSAINYLGPYVGKGWPMTRCGMEATVAIFAASLHRSMFLAAAIPSFFPVFYLDPRCVMGERGVQKLREHLAPLNHTVVARMESNTGYLSVIENTEQHYRFLRCDHSILGGIWLTSHPNLQKYASNPLHLREPIYAVFVMLEAVRLIDPPARERKDANALVVGLGIGTSASGLIQHGIKTHIVEIDPGVYQFAKEHFGLPPNHTAHIGDAVSYISNEYLKATLKGEEVEKYDYILHDVFTGGAVPADLFTWEFLEGLKTFLKPNGVIAINYAGDVKLPSAQSVILTILKVFGTCRAFREFESPKEEDAEKGDFTNMVIFCTPFHKPRRDPRNPGHREDIDLSEIVAPYFHKPEPWDFLGTWVREQRMIPQHEVDLLDIQSAGKKGDLEVVSVETVEKLREWQRQSAVLHWEIMNTVVPLSVWTLY</sequence>
<gene>
    <name evidence="4" type="ORF">TWF679_009070</name>
</gene>
<proteinExistence type="predicted"/>
<feature type="transmembrane region" description="Helical" evidence="3">
    <location>
        <begin position="181"/>
        <end position="199"/>
    </location>
</feature>
<evidence type="ECO:0000313" key="5">
    <source>
        <dbReference type="Proteomes" id="UP000614610"/>
    </source>
</evidence>
<dbReference type="GO" id="GO:0006596">
    <property type="term" value="P:polyamine biosynthetic process"/>
    <property type="evidence" value="ECO:0007669"/>
    <property type="project" value="UniProtKB-KW"/>
</dbReference>
<accession>A0A8H8V3V7</accession>
<comment type="caution">
    <text evidence="4">The sequence shown here is derived from an EMBL/GenBank/DDBJ whole genome shotgun (WGS) entry which is preliminary data.</text>
</comment>
<dbReference type="Pfam" id="PF01564">
    <property type="entry name" value="Spermine_synth"/>
    <property type="match status" value="1"/>
</dbReference>
<organism evidence="4 5">
    <name type="scientific">Orbilia oligospora</name>
    <name type="common">Nematode-trapping fungus</name>
    <name type="synonym">Arthrobotrys oligospora</name>
    <dbReference type="NCBI Taxonomy" id="2813651"/>
    <lineage>
        <taxon>Eukaryota</taxon>
        <taxon>Fungi</taxon>
        <taxon>Dikarya</taxon>
        <taxon>Ascomycota</taxon>
        <taxon>Pezizomycotina</taxon>
        <taxon>Orbiliomycetes</taxon>
        <taxon>Orbiliales</taxon>
        <taxon>Orbiliaceae</taxon>
        <taxon>Orbilia</taxon>
    </lineage>
</organism>
<evidence type="ECO:0000313" key="4">
    <source>
        <dbReference type="EMBL" id="KAF3206118.1"/>
    </source>
</evidence>
<keyword evidence="3" id="KW-0472">Membrane</keyword>
<keyword evidence="3" id="KW-1133">Transmembrane helix</keyword>
<dbReference type="Gene3D" id="3.40.50.150">
    <property type="entry name" value="Vaccinia Virus protein VP39"/>
    <property type="match status" value="1"/>
</dbReference>
<dbReference type="OrthoDB" id="2016285at2759"/>
<evidence type="ECO:0008006" key="6">
    <source>
        <dbReference type="Google" id="ProtNLM"/>
    </source>
</evidence>
<feature type="transmembrane region" description="Helical" evidence="3">
    <location>
        <begin position="151"/>
        <end position="169"/>
    </location>
</feature>
<feature type="transmembrane region" description="Helical" evidence="3">
    <location>
        <begin position="206"/>
        <end position="228"/>
    </location>
</feature>
<dbReference type="EMBL" id="WIWT01000060">
    <property type="protein sequence ID" value="KAF3206118.1"/>
    <property type="molecule type" value="Genomic_DNA"/>
</dbReference>
<reference evidence="4" key="1">
    <citation type="submission" date="2019-06" db="EMBL/GenBank/DDBJ databases">
        <authorList>
            <person name="Palmer J.M."/>
        </authorList>
    </citation>
    <scope>NUCLEOTIDE SEQUENCE</scope>
    <source>
        <strain evidence="4">TWF679</strain>
    </source>
</reference>
<keyword evidence="3" id="KW-0812">Transmembrane</keyword>
<evidence type="ECO:0000256" key="2">
    <source>
        <dbReference type="SAM" id="MobiDB-lite"/>
    </source>
</evidence>
<keyword evidence="1" id="KW-0620">Polyamine biosynthesis</keyword>
<feature type="compositionally biased region" description="Polar residues" evidence="2">
    <location>
        <begin position="43"/>
        <end position="54"/>
    </location>
</feature>
<dbReference type="PANTHER" id="PTHR43317">
    <property type="entry name" value="THERMOSPERMINE SYNTHASE ACAULIS5"/>
    <property type="match status" value="1"/>
</dbReference>